<keyword evidence="3" id="KW-1185">Reference proteome</keyword>
<dbReference type="Proteomes" id="UP000271374">
    <property type="component" value="Unassembled WGS sequence"/>
</dbReference>
<evidence type="ECO:0000313" key="2">
    <source>
        <dbReference type="EMBL" id="RTR31824.1"/>
    </source>
</evidence>
<proteinExistence type="predicted"/>
<protein>
    <recommendedName>
        <fullName evidence="4">Phenylalanyl-tRNA synthetase subunit beta</fullName>
    </recommendedName>
</protein>
<dbReference type="RefSeq" id="WP_126408554.1">
    <property type="nucleotide sequence ID" value="NZ_RXNT01000007.1"/>
</dbReference>
<gene>
    <name evidence="2" type="ORF">EKG37_09945</name>
</gene>
<organism evidence="2 3">
    <name type="scientific">Bacillus yapensis</name>
    <dbReference type="NCBI Taxonomy" id="2492960"/>
    <lineage>
        <taxon>Bacteria</taxon>
        <taxon>Bacillati</taxon>
        <taxon>Bacillota</taxon>
        <taxon>Bacilli</taxon>
        <taxon>Bacillales</taxon>
        <taxon>Bacillaceae</taxon>
        <taxon>Bacillus</taxon>
    </lineage>
</organism>
<accession>A0A3S0KJC8</accession>
<sequence>MKIFKFLVVPIVVLGLIGYGIYYFGTNWASEKLMDEMTSELETSGQMEEIKQVIESDPELQSFIEEAKNAETSELPFTTKEEATRALINKIGISELNEIRVQAQEGTASKEEILQEVQSKLTEEEMLALKVIAYKELYGN</sequence>
<dbReference type="EMBL" id="RXNT01000007">
    <property type="protein sequence ID" value="RTR31824.1"/>
    <property type="molecule type" value="Genomic_DNA"/>
</dbReference>
<keyword evidence="1" id="KW-0812">Transmembrane</keyword>
<evidence type="ECO:0000313" key="3">
    <source>
        <dbReference type="Proteomes" id="UP000271374"/>
    </source>
</evidence>
<reference evidence="2 3" key="1">
    <citation type="submission" date="2018-12" db="EMBL/GenBank/DDBJ databases">
        <title>Bacillus yapensis draft genome sequence.</title>
        <authorList>
            <person name="Yu L."/>
            <person name="Xu X."/>
            <person name="Tang X."/>
        </authorList>
    </citation>
    <scope>NUCLEOTIDE SEQUENCE [LARGE SCALE GENOMIC DNA]</scope>
    <source>
        <strain evidence="2 3">XXST-01</strain>
    </source>
</reference>
<feature type="transmembrane region" description="Helical" evidence="1">
    <location>
        <begin position="6"/>
        <end position="24"/>
    </location>
</feature>
<name>A0A3S0KJC8_9BACI</name>
<comment type="caution">
    <text evidence="2">The sequence shown here is derived from an EMBL/GenBank/DDBJ whole genome shotgun (WGS) entry which is preliminary data.</text>
</comment>
<evidence type="ECO:0000256" key="1">
    <source>
        <dbReference type="SAM" id="Phobius"/>
    </source>
</evidence>
<evidence type="ECO:0008006" key="4">
    <source>
        <dbReference type="Google" id="ProtNLM"/>
    </source>
</evidence>
<dbReference type="AlphaFoldDB" id="A0A3S0KJC8"/>
<keyword evidence="1" id="KW-1133">Transmembrane helix</keyword>
<keyword evidence="1" id="KW-0472">Membrane</keyword>
<dbReference type="OrthoDB" id="2427603at2"/>